<keyword evidence="3" id="KW-1185">Reference proteome</keyword>
<gene>
    <name evidence="2" type="ORF">DIABBA_LOCUS5016</name>
</gene>
<evidence type="ECO:0000259" key="1">
    <source>
        <dbReference type="PROSITE" id="PS50191"/>
    </source>
</evidence>
<evidence type="ECO:0000313" key="2">
    <source>
        <dbReference type="EMBL" id="CAH1275673.1"/>
    </source>
</evidence>
<dbReference type="PANTHER" id="PTHR10174">
    <property type="entry name" value="ALPHA-TOCOPHEROL TRANSFER PROTEIN-RELATED"/>
    <property type="match status" value="1"/>
</dbReference>
<name>A0A9P0DZA0_DIABA</name>
<dbReference type="SMART" id="SM00516">
    <property type="entry name" value="SEC14"/>
    <property type="match status" value="1"/>
</dbReference>
<dbReference type="GO" id="GO:0016020">
    <property type="term" value="C:membrane"/>
    <property type="evidence" value="ECO:0007669"/>
    <property type="project" value="TreeGrafter"/>
</dbReference>
<proteinExistence type="predicted"/>
<protein>
    <recommendedName>
        <fullName evidence="1">CRAL-TRIO domain-containing protein</fullName>
    </recommendedName>
</protein>
<dbReference type="PROSITE" id="PS50191">
    <property type="entry name" value="CRAL_TRIO"/>
    <property type="match status" value="1"/>
</dbReference>
<dbReference type="PANTHER" id="PTHR10174:SF213">
    <property type="entry name" value="CRAL-TRIO DOMAIN-CONTAINING PROTEIN"/>
    <property type="match status" value="1"/>
</dbReference>
<dbReference type="Gene3D" id="3.40.525.10">
    <property type="entry name" value="CRAL-TRIO lipid binding domain"/>
    <property type="match status" value="1"/>
</dbReference>
<evidence type="ECO:0000313" key="3">
    <source>
        <dbReference type="Proteomes" id="UP001153709"/>
    </source>
</evidence>
<dbReference type="SUPFAM" id="SSF52087">
    <property type="entry name" value="CRAL/TRIO domain"/>
    <property type="match status" value="1"/>
</dbReference>
<dbReference type="Pfam" id="PF00650">
    <property type="entry name" value="CRAL_TRIO"/>
    <property type="match status" value="1"/>
</dbReference>
<reference evidence="2" key="1">
    <citation type="submission" date="2022-01" db="EMBL/GenBank/DDBJ databases">
        <authorList>
            <person name="King R."/>
        </authorList>
    </citation>
    <scope>NUCLEOTIDE SEQUENCE</scope>
</reference>
<dbReference type="AlphaFoldDB" id="A0A9P0DZA0"/>
<feature type="domain" description="CRAL-TRIO" evidence="1">
    <location>
        <begin position="129"/>
        <end position="246"/>
    </location>
</feature>
<organism evidence="2 3">
    <name type="scientific">Diabrotica balteata</name>
    <name type="common">Banded cucumber beetle</name>
    <dbReference type="NCBI Taxonomy" id="107213"/>
    <lineage>
        <taxon>Eukaryota</taxon>
        <taxon>Metazoa</taxon>
        <taxon>Ecdysozoa</taxon>
        <taxon>Arthropoda</taxon>
        <taxon>Hexapoda</taxon>
        <taxon>Insecta</taxon>
        <taxon>Pterygota</taxon>
        <taxon>Neoptera</taxon>
        <taxon>Endopterygota</taxon>
        <taxon>Coleoptera</taxon>
        <taxon>Polyphaga</taxon>
        <taxon>Cucujiformia</taxon>
        <taxon>Chrysomeloidea</taxon>
        <taxon>Chrysomelidae</taxon>
        <taxon>Galerucinae</taxon>
        <taxon>Diabroticina</taxon>
        <taxon>Diabroticites</taxon>
        <taxon>Diabrotica</taxon>
    </lineage>
</organism>
<dbReference type="Proteomes" id="UP001153709">
    <property type="component" value="Chromosome 3"/>
</dbReference>
<dbReference type="InterPro" id="IPR036865">
    <property type="entry name" value="CRAL-TRIO_dom_sf"/>
</dbReference>
<accession>A0A9P0DZA0</accession>
<dbReference type="OrthoDB" id="1434354at2759"/>
<sequence length="278" mass="32119">MALDFKFKAKDLVAEGRVKQDDIDKIKQFFDEVDEECVPKSLPEEFIATILIACSGDVALTKKTIVSYFSVKKLAPCIFDNRDVDNDNINLAQQTTCFSSIRWPEENTEIIYVKLRDTNYKNCEMEPQLKLSIMIMDLVQTTNPPDNVILVQDVTGIGLMHLTRLKFDSLKTFFSYIQEGLPVKLKTVHYVNAGYVLNKFVAIFKLFMKPELVEKLQFHQGTRRLAEFLPKAYIPSDMGGDLSSMEDHHVDLMKRLRGMKTYWNQEESLRKKCFSCDE</sequence>
<dbReference type="InterPro" id="IPR001251">
    <property type="entry name" value="CRAL-TRIO_dom"/>
</dbReference>
<dbReference type="CDD" id="cd00170">
    <property type="entry name" value="SEC14"/>
    <property type="match status" value="1"/>
</dbReference>
<dbReference type="EMBL" id="OU898278">
    <property type="protein sequence ID" value="CAH1275673.1"/>
    <property type="molecule type" value="Genomic_DNA"/>
</dbReference>
<dbReference type="GO" id="GO:1902936">
    <property type="term" value="F:phosphatidylinositol bisphosphate binding"/>
    <property type="evidence" value="ECO:0007669"/>
    <property type="project" value="TreeGrafter"/>
</dbReference>